<reference evidence="8 9" key="1">
    <citation type="journal article" date="2018" name="BMC Genomics">
        <title>Genomic comparison of Trypanosoma conorhini and Trypanosoma rangeli to Trypanosoma cruzi strains of high and low virulence.</title>
        <authorList>
            <person name="Bradwell K.R."/>
            <person name="Koparde V.N."/>
            <person name="Matveyev A.V."/>
            <person name="Serrano M.G."/>
            <person name="Alves J.M."/>
            <person name="Parikh H."/>
            <person name="Huang B."/>
            <person name="Lee V."/>
            <person name="Espinosa-Alvarez O."/>
            <person name="Ortiz P.A."/>
            <person name="Costa-Martins A.G."/>
            <person name="Teixeira M.M."/>
            <person name="Buck G.A."/>
        </authorList>
    </citation>
    <scope>NUCLEOTIDE SEQUENCE [LARGE SCALE GENOMIC DNA]</scope>
    <source>
        <strain evidence="8 9">AM80</strain>
    </source>
</reference>
<evidence type="ECO:0000256" key="5">
    <source>
        <dbReference type="PROSITE-ProRule" id="PRU00239"/>
    </source>
</evidence>
<dbReference type="Proteomes" id="UP000283634">
    <property type="component" value="Unassembled WGS sequence"/>
</dbReference>
<dbReference type="InterPro" id="IPR056040">
    <property type="entry name" value="DUF7623"/>
</dbReference>
<accession>A0A422MXF8</accession>
<dbReference type="Pfam" id="PF24610">
    <property type="entry name" value="DUF7623"/>
    <property type="match status" value="27"/>
</dbReference>
<dbReference type="GO" id="GO:0004198">
    <property type="term" value="F:calcium-dependent cysteine-type endopeptidase activity"/>
    <property type="evidence" value="ECO:0007669"/>
    <property type="project" value="InterPro"/>
</dbReference>
<dbReference type="SUPFAM" id="SSF54001">
    <property type="entry name" value="Cysteine proteinases"/>
    <property type="match status" value="1"/>
</dbReference>
<evidence type="ECO:0000256" key="2">
    <source>
        <dbReference type="ARBA" id="ARBA00022670"/>
    </source>
</evidence>
<comment type="caution">
    <text evidence="5">Lacks conserved residue(s) required for the propagation of feature annotation.</text>
</comment>
<dbReference type="InterPro" id="IPR038765">
    <property type="entry name" value="Papain-like_cys_pep_sf"/>
</dbReference>
<evidence type="ECO:0000256" key="1">
    <source>
        <dbReference type="ARBA" id="ARBA00007623"/>
    </source>
</evidence>
<dbReference type="GeneID" id="40333033"/>
<dbReference type="OMA" id="TNAREHS"/>
<dbReference type="Gene3D" id="2.60.120.380">
    <property type="match status" value="2"/>
</dbReference>
<protein>
    <submittedName>
        <fullName evidence="8">Putative calpain-like cysteine peptidase</fullName>
    </submittedName>
</protein>
<feature type="domain" description="Calpain catalytic" evidence="7">
    <location>
        <begin position="2220"/>
        <end position="2495"/>
    </location>
</feature>
<name>A0A422MXF8_TRYRA</name>
<dbReference type="Pfam" id="PF01067">
    <property type="entry name" value="Calpain_III"/>
    <property type="match status" value="1"/>
</dbReference>
<comment type="caution">
    <text evidence="8">The sequence shown here is derived from an EMBL/GenBank/DDBJ whole genome shotgun (WGS) entry which is preliminary data.</text>
</comment>
<keyword evidence="3" id="KW-0378">Hydrolase</keyword>
<evidence type="ECO:0000256" key="3">
    <source>
        <dbReference type="ARBA" id="ARBA00022801"/>
    </source>
</evidence>
<dbReference type="RefSeq" id="XP_029234338.1">
    <property type="nucleotide sequence ID" value="XM_029385804.1"/>
</dbReference>
<feature type="coiled-coil region" evidence="6">
    <location>
        <begin position="777"/>
        <end position="804"/>
    </location>
</feature>
<comment type="similarity">
    <text evidence="1">Belongs to the peptidase C2 family.</text>
</comment>
<dbReference type="InterPro" id="IPR022682">
    <property type="entry name" value="Calpain_domain_III"/>
</dbReference>
<keyword evidence="4" id="KW-0788">Thiol protease</keyword>
<keyword evidence="2" id="KW-0645">Protease</keyword>
<dbReference type="PROSITE" id="PS50203">
    <property type="entry name" value="CALPAIN_CAT"/>
    <property type="match status" value="1"/>
</dbReference>
<dbReference type="SUPFAM" id="SSF49758">
    <property type="entry name" value="Calpain large subunit, middle domain (domain III)"/>
    <property type="match status" value="2"/>
</dbReference>
<dbReference type="InterPro" id="IPR001300">
    <property type="entry name" value="Peptidase_C2_calpain_cat"/>
</dbReference>
<evidence type="ECO:0000259" key="7">
    <source>
        <dbReference type="PROSITE" id="PS50203"/>
    </source>
</evidence>
<evidence type="ECO:0000313" key="8">
    <source>
        <dbReference type="EMBL" id="RNE97859.1"/>
    </source>
</evidence>
<dbReference type="InterPro" id="IPR022684">
    <property type="entry name" value="Calpain_cysteine_protease"/>
</dbReference>
<dbReference type="GO" id="GO:0006508">
    <property type="term" value="P:proteolysis"/>
    <property type="evidence" value="ECO:0007669"/>
    <property type="project" value="UniProtKB-KW"/>
</dbReference>
<keyword evidence="6" id="KW-0175">Coiled coil</keyword>
<dbReference type="OrthoDB" id="258624at2759"/>
<gene>
    <name evidence="8" type="ORF">TraAM80_09100</name>
</gene>
<dbReference type="VEuPathDB" id="TriTrypDB:TRSC58_07069"/>
<dbReference type="Pfam" id="PF00648">
    <property type="entry name" value="Peptidase_C2"/>
    <property type="match status" value="1"/>
</dbReference>
<organism evidence="8 9">
    <name type="scientific">Trypanosoma rangeli</name>
    <dbReference type="NCBI Taxonomy" id="5698"/>
    <lineage>
        <taxon>Eukaryota</taxon>
        <taxon>Discoba</taxon>
        <taxon>Euglenozoa</taxon>
        <taxon>Kinetoplastea</taxon>
        <taxon>Metakinetoplastina</taxon>
        <taxon>Trypanosomatida</taxon>
        <taxon>Trypanosomatidae</taxon>
        <taxon>Trypanosoma</taxon>
        <taxon>Herpetosoma</taxon>
    </lineage>
</organism>
<dbReference type="PANTHER" id="PTHR10183:SF379">
    <property type="entry name" value="CALPAIN-5"/>
    <property type="match status" value="1"/>
</dbReference>
<evidence type="ECO:0000313" key="9">
    <source>
        <dbReference type="Proteomes" id="UP000283634"/>
    </source>
</evidence>
<proteinExistence type="inferred from homology"/>
<evidence type="ECO:0000256" key="4">
    <source>
        <dbReference type="ARBA" id="ARBA00022807"/>
    </source>
</evidence>
<dbReference type="Gene3D" id="3.90.70.10">
    <property type="entry name" value="Cysteine proteinases"/>
    <property type="match status" value="1"/>
</dbReference>
<sequence length="2821" mass="321485">MSSGDRSWTPALRSSFAPERHDVIYMPVPVFLETFSSIEEVLLGGLMLPSWHFNSEWGEGTSGGNPTLVTWRENPLYVVRNTSEEPLQIIAAIGQPDQRHKLHLMPNRELNYIQCGLVLSQSTDTTMIPTYLVTGNNHRMVHTRLFVDSRELVNLVTVPPQSLCYLVPSAMFHEQGKFLLSYWYQKRADLKQMKIERLSVKVERRLPAIRHLELKNKGKDRVDFLVDVPTDIHILVRQEKPFKSSTGGDAMTEDFIGSYLYDGDDRRIQGVTLATNYREIGLVHNLPEPGRYAICVTCPHSKGIVPCKVEVVGVEPAHVRITDRPERAGELGEVNLDFLDAQLESVPLEDLHLHDDKTMQGLLAILNELHKDPKGNEEQIRALEQKIKDHASAMAKMIVGKDRSKYLQGHDLDWLNPFLDCDEDYMSTERLLYELKKDPRNAAKVQRLEELLRQKADAIAERAKKPDFSFLDPVQEGIPIQEIDLMGDDAFAAMMREHMKLSRDPLANAKKIAALEAEMNKRAREMAAEIHAKERTFLDPEPEGRYLSELPLNTDALFMKCEAERRKAKKEGANSRHILALEEQMNARSHQLAKDMNAGERPKYMKAEYFRVPLTELPLDNDGEFGRLEAERAHLCHDPKKNVSQIAEVEATLNRRAGEMAAEFVRQNRMFLGDELEGVKVCHLPLDDDTEFTRLEAKRAALKKSDPQKNAQAIKDIENQLLERASYLAKRLKHELRKVLDARPLGVPLESLPLDDDERFRSLENDFRELGSDPRNREKVEKIIDKLNARAREMAQELHEKERGVLNQYIEGVPLSSLPLDADEEFNALEMEARALRKAAGSRGNASAQLKELEDAMNQRAAELVHESRKAFCGAAPEGIPLELLRLGDDKEFIKMEEKLRALRKDPSANKEAISNLEHDLKKRAHEIAKKLLEGDRSYLDTKPCGVPLAVLNIDNDPIFHALEAERAKLKASHRPQDSRKVKELEDKLNERLIELAKEQLAEDLRGVEQTPRGIPVNLLRPHDDQKFGAMVKELRVLKADAAANSDEIRALQAKMSKRVDELAGDVLQGCRDKLHPYPEKLPLKDLPLNEDKVFSQTELELAKLKLADAAGNAARIADLENQLNDRALHIARAVKQKDLEALDAAPRGIPLALLRPHDDELFASLAKEARGTGSKSKGLSSQATDAMNARVRELADQALKGDRGYLDPEPNGIPLGMLPLDTDQKFHEIEVERAVLKLTDAKKNASKITALEARLNDRAHELADQVLKGDRGYLDPNPEGVPLACLPLDLDKKFHKMEVERCKLKANAERNAVAIARLEAALNDRAHEIAKELKETERAILNTTYYGIPRELLPLDKDRYFRDMEHQLREIRQSPHHNATDIRNIQEMMQARADELGLQMLKGDRSDYLEPEYEGVELVDVPIDDDKVFTELELERAILKAKGHDSKKIKDLEEKLRNRFHELARERVQKDRMTLDPEPEGIPIRDIPLDEDANFRRMEAQLRKLSRDKERNRSAISEMRESLNYRAHELAKEVIADDLKCLKKEYRMLPKEALNLHKDEKFRDLANQRRIARKRGCSSAKMAIIEEAMDARASQIADDLIRSERAFLDPEPEGMDLADVPLDTDKIFLAMEAERRGLAKDPRSQNQNRDVICELEAGMNARSHVLALEEFGKMRVFLEQEPEGIALKELPLDIDPEFRRAEVARYRKLKDPNRSPKALEKLEAAMNDRVRELARECLRKLRAFLDPEPEGVPLAELPFSRDPVFLNMERDLAKLRKAPNASPETVRSLEEHLKERVNEIAREFLRKERTFLDPEPFGVPLDDLPLNHDPALNALERKRRKQRKDPKHSISSIRAYEDDIQARVKEIAREFVEKEREFLDAEPEGIMLRYVPINSDKKFRRLEIERREKLRHSSSKSDNAAVKELEDKMNERAHALAKEMLWKNISFLDPEPLGVPLKDVPFENDEKFKHINAVLCMEVRGNKAKVGELQEALNARLYELAAKLLEEERAFLPPAPFGIPLEELPLNEDLQLRAIERARRKKRAQSLDDSEEKAGMTERVMKIAHSVLESDRGYLHPNRWEVPLKSLALDTDSVFHPLELERIKLKREDAVDGAEIREIERSLNARALQLAEEYIIKERAFLEEETNGVPLNMLALDEDATFHTLEVQRQRLRNSTEGKEERIAEVEGRMRRRVRELAFQYRGWQDEEFHEANKHMAEEWPRICQLYPEGVRDSVVPEKLSSGDVISAPGNKSYLAPFITALGRQFLPIDRLFETKWHPPNGPYTCVFYDSNSILVRVDIDDRVPVDANMEPKFTRVPRQSWYPLLLEKAYAKFVGGYSRLDQCAPHETLRDLTGRPVTHTLFVDELAEAAGTGDFRSVNFWDSVAKDLERGDVIVCMSSVDPVDGIHPQCCYAVLGVIETAGESSGPADVVVKLHNCYFDAPTYNGPLNREDPRWDEGLKQICSFDPSREEHLYLPLPVFLRNFSSMQQCHINCGDRLSASGEWNKKTCGGSPMFTTFRSNPIYLVENKSTRPVRILAELHHEAPSSTDRDGVNHYHQTGLAVLQPVHVRMPPSPLITHNTHRFIQKGMMLDTREVCSQPELPPNMSCYLVPYTLKRGCQGRFTLSVYHGLANVTLTPLRNAGLSREPLVTKVALYPGNKEGTRVDFLLKDTSDVHILLRQAKATRSTLLDCSDLVAEDLVSFHVCNEYGIREASTAALSDAREQALIFRAVQSGRYSIIMVCAGRRRQEACPCRLFVFVAKEVGVEFVSVPRDAKPLGSQPRLPALPRSAPYTSRPEGYVRAYSQDRVVYRSDSLSHV</sequence>
<keyword evidence="9" id="KW-1185">Reference proteome</keyword>
<evidence type="ECO:0000256" key="6">
    <source>
        <dbReference type="SAM" id="Coils"/>
    </source>
</evidence>
<dbReference type="InterPro" id="IPR036213">
    <property type="entry name" value="Calpain_III_sf"/>
</dbReference>
<dbReference type="PANTHER" id="PTHR10183">
    <property type="entry name" value="CALPAIN"/>
    <property type="match status" value="1"/>
</dbReference>
<dbReference type="EMBL" id="MKGL01000517">
    <property type="protein sequence ID" value="RNE97859.1"/>
    <property type="molecule type" value="Genomic_DNA"/>
</dbReference>